<comment type="caution">
    <text evidence="2">The sequence shown here is derived from an EMBL/GenBank/DDBJ whole genome shotgun (WGS) entry which is preliminary data.</text>
</comment>
<gene>
    <name evidence="2" type="ORF">JVT61DRAFT_14765</name>
</gene>
<dbReference type="EMBL" id="JAGFBS010000008">
    <property type="protein sequence ID" value="KAG6377969.1"/>
    <property type="molecule type" value="Genomic_DNA"/>
</dbReference>
<keyword evidence="3" id="KW-1185">Reference proteome</keyword>
<dbReference type="InterPro" id="IPR003615">
    <property type="entry name" value="HNH_nuc"/>
</dbReference>
<protein>
    <recommendedName>
        <fullName evidence="1">HNH nuclease domain-containing protein</fullName>
    </recommendedName>
</protein>
<sequence>MPSTRTQGFVVIICITTSDLAMAPLSIFQLPLSNGGPPPGYDWEQCSMSVPSVSDETTTFDTGIDRRDTFLGQRRCVVCGISFYPLLEHVYICEPDHGGRYQWDGLKEENWIPLEAEDFPEDDPHNGLLMCANHRILFERYYFFIRYFPEASIIPFLHHLVLDQVLIAFGNRSRSLCSSITVVTPTISNFMAKLSLLMSRITMHPILHFLSSTSCESVDTDYSDQSIQTFLMLLLMLFFGKTGFCQMVCSMKAWASSTIIKFQLTTHPLRTSL</sequence>
<reference evidence="2" key="1">
    <citation type="submission" date="2021-03" db="EMBL/GenBank/DDBJ databases">
        <title>Evolutionary innovations through gain and loss of genes in the ectomycorrhizal Boletales.</title>
        <authorList>
            <person name="Wu G."/>
            <person name="Miyauchi S."/>
            <person name="Morin E."/>
            <person name="Yang Z.-L."/>
            <person name="Xu J."/>
            <person name="Martin F.M."/>
        </authorList>
    </citation>
    <scope>NUCLEOTIDE SEQUENCE</scope>
    <source>
        <strain evidence="2">BR01</strain>
    </source>
</reference>
<organism evidence="2 3">
    <name type="scientific">Boletus reticuloceps</name>
    <dbReference type="NCBI Taxonomy" id="495285"/>
    <lineage>
        <taxon>Eukaryota</taxon>
        <taxon>Fungi</taxon>
        <taxon>Dikarya</taxon>
        <taxon>Basidiomycota</taxon>
        <taxon>Agaricomycotina</taxon>
        <taxon>Agaricomycetes</taxon>
        <taxon>Agaricomycetidae</taxon>
        <taxon>Boletales</taxon>
        <taxon>Boletineae</taxon>
        <taxon>Boletaceae</taxon>
        <taxon>Boletoideae</taxon>
        <taxon>Boletus</taxon>
    </lineage>
</organism>
<dbReference type="Pfam" id="PF13391">
    <property type="entry name" value="HNH_2"/>
    <property type="match status" value="1"/>
</dbReference>
<evidence type="ECO:0000313" key="2">
    <source>
        <dbReference type="EMBL" id="KAG6377969.1"/>
    </source>
</evidence>
<dbReference type="OrthoDB" id="2124139at2759"/>
<feature type="domain" description="HNH nuclease" evidence="1">
    <location>
        <begin position="76"/>
        <end position="145"/>
    </location>
</feature>
<evidence type="ECO:0000259" key="1">
    <source>
        <dbReference type="Pfam" id="PF13391"/>
    </source>
</evidence>
<dbReference type="Proteomes" id="UP000683000">
    <property type="component" value="Unassembled WGS sequence"/>
</dbReference>
<dbReference type="AlphaFoldDB" id="A0A8I2YTX4"/>
<name>A0A8I2YTX4_9AGAM</name>
<evidence type="ECO:0000313" key="3">
    <source>
        <dbReference type="Proteomes" id="UP000683000"/>
    </source>
</evidence>
<proteinExistence type="predicted"/>
<accession>A0A8I2YTX4</accession>